<feature type="modified residue" description="4-aspartylphosphate" evidence="2">
    <location>
        <position position="72"/>
    </location>
</feature>
<feature type="domain" description="Response regulatory" evidence="3">
    <location>
        <begin position="23"/>
        <end position="136"/>
    </location>
</feature>
<protein>
    <submittedName>
        <fullName evidence="4">Response regulator receiver domain-containing protein</fullName>
    </submittedName>
</protein>
<dbReference type="EMBL" id="FQXC01000003">
    <property type="protein sequence ID" value="SHH63673.1"/>
    <property type="molecule type" value="Genomic_DNA"/>
</dbReference>
<dbReference type="RefSeq" id="WP_072778160.1">
    <property type="nucleotide sequence ID" value="NZ_FQXC01000003.1"/>
</dbReference>
<dbReference type="PROSITE" id="PS50110">
    <property type="entry name" value="RESPONSE_REGULATORY"/>
    <property type="match status" value="1"/>
</dbReference>
<dbReference type="Proteomes" id="UP000184221">
    <property type="component" value="Unassembled WGS sequence"/>
</dbReference>
<dbReference type="InterPro" id="IPR011006">
    <property type="entry name" value="CheY-like_superfamily"/>
</dbReference>
<dbReference type="SMART" id="SM00448">
    <property type="entry name" value="REC"/>
    <property type="match status" value="1"/>
</dbReference>
<dbReference type="PANTHER" id="PTHR44591:SF3">
    <property type="entry name" value="RESPONSE REGULATORY DOMAIN-CONTAINING PROTEIN"/>
    <property type="match status" value="1"/>
</dbReference>
<keyword evidence="5" id="KW-1185">Reference proteome</keyword>
<dbReference type="GO" id="GO:0000160">
    <property type="term" value="P:phosphorelay signal transduction system"/>
    <property type="evidence" value="ECO:0007669"/>
    <property type="project" value="InterPro"/>
</dbReference>
<dbReference type="Gene3D" id="3.40.50.2300">
    <property type="match status" value="1"/>
</dbReference>
<dbReference type="STRING" id="996342.SAMN05443551_2693"/>
<evidence type="ECO:0000313" key="4">
    <source>
        <dbReference type="EMBL" id="SHH63673.1"/>
    </source>
</evidence>
<dbReference type="CDD" id="cd00156">
    <property type="entry name" value="REC"/>
    <property type="match status" value="1"/>
</dbReference>
<evidence type="ECO:0000259" key="3">
    <source>
        <dbReference type="PROSITE" id="PS50110"/>
    </source>
</evidence>
<evidence type="ECO:0000313" key="5">
    <source>
        <dbReference type="Proteomes" id="UP000184221"/>
    </source>
</evidence>
<dbReference type="AlphaFoldDB" id="A0A1M5ULT2"/>
<sequence length="238" mass="25677">MIDNDALDHIHKPTLNRPLLGLTVLAVEDSKFACDAVRLMCLHSGARLRRADCLKSARRHLQVYRPSVVIVDMGLPDGSGAELVSELSRAAPRVGVLLATSGDSFAEDVAYAAGADGFLAKPIANLGVFQNAIIQHLPDDQQPYRLRTVSNQTFQPDPIAFREDMAHMAEILDGPVDNRMADYIALFLRGVARTAEDAVLERAASELADARANGTPLGGQVMRLAGLIDARLQDTVAI</sequence>
<proteinExistence type="predicted"/>
<dbReference type="OrthoDB" id="7831674at2"/>
<dbReference type="InterPro" id="IPR050595">
    <property type="entry name" value="Bact_response_regulator"/>
</dbReference>
<name>A0A1M5ULT2_9RHOB</name>
<evidence type="ECO:0000256" key="2">
    <source>
        <dbReference type="PROSITE-ProRule" id="PRU00169"/>
    </source>
</evidence>
<reference evidence="4 5" key="1">
    <citation type="submission" date="2016-11" db="EMBL/GenBank/DDBJ databases">
        <authorList>
            <person name="Jaros S."/>
            <person name="Januszkiewicz K."/>
            <person name="Wedrychowicz H."/>
        </authorList>
    </citation>
    <scope>NUCLEOTIDE SEQUENCE [LARGE SCALE GENOMIC DNA]</scope>
    <source>
        <strain evidence="4 5">DSM 29431</strain>
    </source>
</reference>
<dbReference type="PANTHER" id="PTHR44591">
    <property type="entry name" value="STRESS RESPONSE REGULATOR PROTEIN 1"/>
    <property type="match status" value="1"/>
</dbReference>
<gene>
    <name evidence="4" type="ORF">SAMN05443551_2693</name>
</gene>
<dbReference type="SUPFAM" id="SSF52172">
    <property type="entry name" value="CheY-like"/>
    <property type="match status" value="1"/>
</dbReference>
<evidence type="ECO:0000256" key="1">
    <source>
        <dbReference type="ARBA" id="ARBA00022553"/>
    </source>
</evidence>
<accession>A0A1M5ULT2</accession>
<dbReference type="InterPro" id="IPR001789">
    <property type="entry name" value="Sig_transdc_resp-reg_receiver"/>
</dbReference>
<organism evidence="4 5">
    <name type="scientific">Marivita hallyeonensis</name>
    <dbReference type="NCBI Taxonomy" id="996342"/>
    <lineage>
        <taxon>Bacteria</taxon>
        <taxon>Pseudomonadati</taxon>
        <taxon>Pseudomonadota</taxon>
        <taxon>Alphaproteobacteria</taxon>
        <taxon>Rhodobacterales</taxon>
        <taxon>Roseobacteraceae</taxon>
        <taxon>Marivita</taxon>
    </lineage>
</organism>
<dbReference type="Pfam" id="PF00072">
    <property type="entry name" value="Response_reg"/>
    <property type="match status" value="1"/>
</dbReference>
<keyword evidence="1 2" id="KW-0597">Phosphoprotein</keyword>